<evidence type="ECO:0000256" key="5">
    <source>
        <dbReference type="ARBA" id="ARBA00022840"/>
    </source>
</evidence>
<dbReference type="Pfam" id="PF04408">
    <property type="entry name" value="WHD_HA2"/>
    <property type="match status" value="1"/>
</dbReference>
<protein>
    <recommendedName>
        <fullName evidence="1">RNA helicase</fullName>
        <ecNumber evidence="1">3.6.4.13</ecNumber>
    </recommendedName>
</protein>
<dbReference type="GO" id="GO:0004386">
    <property type="term" value="F:helicase activity"/>
    <property type="evidence" value="ECO:0007669"/>
    <property type="project" value="UniProtKB-KW"/>
</dbReference>
<dbReference type="Pfam" id="PF21010">
    <property type="entry name" value="HA2_C"/>
    <property type="match status" value="1"/>
</dbReference>
<proteinExistence type="predicted"/>
<organism evidence="10 11">
    <name type="scientific">Durusdinium trenchii</name>
    <dbReference type="NCBI Taxonomy" id="1381693"/>
    <lineage>
        <taxon>Eukaryota</taxon>
        <taxon>Sar</taxon>
        <taxon>Alveolata</taxon>
        <taxon>Dinophyceae</taxon>
        <taxon>Suessiales</taxon>
        <taxon>Symbiodiniaceae</taxon>
        <taxon>Durusdinium</taxon>
    </lineage>
</organism>
<dbReference type="InterPro" id="IPR027417">
    <property type="entry name" value="P-loop_NTPase"/>
</dbReference>
<evidence type="ECO:0000256" key="7">
    <source>
        <dbReference type="SAM" id="MobiDB-lite"/>
    </source>
</evidence>
<accession>A0ABP0LUT1</accession>
<evidence type="ECO:0000259" key="9">
    <source>
        <dbReference type="PROSITE" id="PS51194"/>
    </source>
</evidence>
<dbReference type="InterPro" id="IPR007502">
    <property type="entry name" value="Helicase-assoc_dom"/>
</dbReference>
<reference evidence="10 11" key="1">
    <citation type="submission" date="2024-02" db="EMBL/GenBank/DDBJ databases">
        <authorList>
            <person name="Chen Y."/>
            <person name="Shah S."/>
            <person name="Dougan E. K."/>
            <person name="Thang M."/>
            <person name="Chan C."/>
        </authorList>
    </citation>
    <scope>NUCLEOTIDE SEQUENCE [LARGE SCALE GENOMIC DNA]</scope>
</reference>
<evidence type="ECO:0000313" key="11">
    <source>
        <dbReference type="Proteomes" id="UP001642464"/>
    </source>
</evidence>
<dbReference type="PROSITE" id="PS51192">
    <property type="entry name" value="HELICASE_ATP_BIND_1"/>
    <property type="match status" value="1"/>
</dbReference>
<dbReference type="Gene3D" id="3.40.50.300">
    <property type="entry name" value="P-loop containing nucleotide triphosphate hydrolases"/>
    <property type="match status" value="2"/>
</dbReference>
<evidence type="ECO:0000256" key="1">
    <source>
        <dbReference type="ARBA" id="ARBA00012552"/>
    </source>
</evidence>
<evidence type="ECO:0000256" key="2">
    <source>
        <dbReference type="ARBA" id="ARBA00022741"/>
    </source>
</evidence>
<dbReference type="PROSITE" id="PS51194">
    <property type="entry name" value="HELICASE_CTER"/>
    <property type="match status" value="1"/>
</dbReference>
<feature type="domain" description="Helicase ATP-binding" evidence="8">
    <location>
        <begin position="28"/>
        <end position="194"/>
    </location>
</feature>
<keyword evidence="4 10" id="KW-0347">Helicase</keyword>
<dbReference type="InterPro" id="IPR011709">
    <property type="entry name" value="DEAD-box_helicase_OB_fold"/>
</dbReference>
<feature type="domain" description="Helicase C-terminal" evidence="9">
    <location>
        <begin position="222"/>
        <end position="403"/>
    </location>
</feature>
<dbReference type="InterPro" id="IPR014001">
    <property type="entry name" value="Helicase_ATP-bd"/>
</dbReference>
<evidence type="ECO:0000256" key="4">
    <source>
        <dbReference type="ARBA" id="ARBA00022806"/>
    </source>
</evidence>
<evidence type="ECO:0000313" key="10">
    <source>
        <dbReference type="EMBL" id="CAK9042973.1"/>
    </source>
</evidence>
<dbReference type="Pfam" id="PF00271">
    <property type="entry name" value="Helicase_C"/>
    <property type="match status" value="1"/>
</dbReference>
<name>A0ABP0LUT1_9DINO</name>
<dbReference type="InterPro" id="IPR048333">
    <property type="entry name" value="HA2_WH"/>
</dbReference>
<feature type="region of interest" description="Disordered" evidence="7">
    <location>
        <begin position="686"/>
        <end position="709"/>
    </location>
</feature>
<dbReference type="InterPro" id="IPR011545">
    <property type="entry name" value="DEAD/DEAH_box_helicase_dom"/>
</dbReference>
<comment type="caution">
    <text evidence="10">The sequence shown here is derived from an EMBL/GenBank/DDBJ whole genome shotgun (WGS) entry which is preliminary data.</text>
</comment>
<comment type="catalytic activity">
    <reaction evidence="6">
        <text>ATP + H2O = ADP + phosphate + H(+)</text>
        <dbReference type="Rhea" id="RHEA:13065"/>
        <dbReference type="ChEBI" id="CHEBI:15377"/>
        <dbReference type="ChEBI" id="CHEBI:15378"/>
        <dbReference type="ChEBI" id="CHEBI:30616"/>
        <dbReference type="ChEBI" id="CHEBI:43474"/>
        <dbReference type="ChEBI" id="CHEBI:456216"/>
        <dbReference type="EC" id="3.6.4.13"/>
    </reaction>
</comment>
<sequence>MGSGDAKMSGGERRPRELPVFAAEELLVRECARHGTVIVVGETGSGKSTQIPQFLMERRTFGGRVAVTQPRRVAAVSLAKRVAWERRTKVGGLVGYNVRFDDCTGKKTRLRYLTDGMLLREAMLDSTLKRYSVVLLDEAHERSLSTDLLFGVVKRAQQERRATNMPLRVVVMSATLDVQLFMRYFSSSDKTGDAFDEPVAVHIRGRQFPVELRYATESQQDYLDAAIVTVLQVHLSERENKGDVLVFLTGQEEIESCAELLEEKAQLLPPNALKLQVCPLFAALPAHKQLAVFAPAPPGSRKVVLATNIAETSITISGVRFVVDTGMVKAKSYAASTGLELLRVGPISQEQAWQRAGRAGREGPGKCFRLYREQDFLKLRQRSVPEIKRVELSQVVLQLLTMGVRQVDKFPFIEAPPTDALRQAVFQLVALGAVSVPSRHASAAKKSDGGDAPQGPELTELGRRMAALPLEPMHAKFLIESERFGCTEEALTIAAMLSVESPLFTPRNARREANSAHRRYLSFEADHLTLLNVFGAFLEAKADAKWCQANFLKFSTLHKARKVRQQLVGMLSTVLETSALGSAKADSTPILQCLVSSFSLRIAQRLPPDGKPGVRYKTFAESLETRIHPSSGLARRDPPPEWVVYNELVMTSKKYLKGVAAIDQKWLVQFAPALFQAQAQAQARGGKTGGEALAAGPKRKPKENDAAQAARVDVRLTPFHPPLNEF</sequence>
<dbReference type="PANTHER" id="PTHR18934">
    <property type="entry name" value="ATP-DEPENDENT RNA HELICASE"/>
    <property type="match status" value="1"/>
</dbReference>
<dbReference type="PANTHER" id="PTHR18934:SF118">
    <property type="entry name" value="ATP-DEPENDENT RNA HELICASE DHX33"/>
    <property type="match status" value="1"/>
</dbReference>
<keyword evidence="11" id="KW-1185">Reference proteome</keyword>
<gene>
    <name evidence="10" type="ORF">SCF082_LOCUS24647</name>
</gene>
<dbReference type="Pfam" id="PF07717">
    <property type="entry name" value="OB_NTP_bind"/>
    <property type="match status" value="1"/>
</dbReference>
<evidence type="ECO:0000256" key="3">
    <source>
        <dbReference type="ARBA" id="ARBA00022801"/>
    </source>
</evidence>
<keyword evidence="2" id="KW-0547">Nucleotide-binding</keyword>
<evidence type="ECO:0000256" key="6">
    <source>
        <dbReference type="ARBA" id="ARBA00047984"/>
    </source>
</evidence>
<keyword evidence="5" id="KW-0067">ATP-binding</keyword>
<dbReference type="CDD" id="cd18791">
    <property type="entry name" value="SF2_C_RHA"/>
    <property type="match status" value="1"/>
</dbReference>
<dbReference type="InterPro" id="IPR002464">
    <property type="entry name" value="DNA/RNA_helicase_DEAH_CS"/>
</dbReference>
<dbReference type="Pfam" id="PF00270">
    <property type="entry name" value="DEAD"/>
    <property type="match status" value="1"/>
</dbReference>
<dbReference type="InterPro" id="IPR001650">
    <property type="entry name" value="Helicase_C-like"/>
</dbReference>
<dbReference type="EC" id="3.6.4.13" evidence="1"/>
<dbReference type="Proteomes" id="UP001642464">
    <property type="component" value="Unassembled WGS sequence"/>
</dbReference>
<dbReference type="Gene3D" id="1.20.120.1080">
    <property type="match status" value="1"/>
</dbReference>
<dbReference type="SMART" id="SM00490">
    <property type="entry name" value="HELICc"/>
    <property type="match status" value="1"/>
</dbReference>
<dbReference type="SMART" id="SM00847">
    <property type="entry name" value="HA2"/>
    <property type="match status" value="1"/>
</dbReference>
<dbReference type="EMBL" id="CAXAMM010018245">
    <property type="protein sequence ID" value="CAK9042973.1"/>
    <property type="molecule type" value="Genomic_DNA"/>
</dbReference>
<keyword evidence="3" id="KW-0378">Hydrolase</keyword>
<dbReference type="SUPFAM" id="SSF52540">
    <property type="entry name" value="P-loop containing nucleoside triphosphate hydrolases"/>
    <property type="match status" value="1"/>
</dbReference>
<dbReference type="PROSITE" id="PS00690">
    <property type="entry name" value="DEAH_ATP_HELICASE"/>
    <property type="match status" value="1"/>
</dbReference>
<dbReference type="SMART" id="SM00487">
    <property type="entry name" value="DEXDc"/>
    <property type="match status" value="1"/>
</dbReference>
<evidence type="ECO:0000259" key="8">
    <source>
        <dbReference type="PROSITE" id="PS51192"/>
    </source>
</evidence>